<name>A0ABR1JB95_9AGAR</name>
<sequence length="429" mass="48168">MEPLATLPSSLDWETFSPSQKGYLPPANMYIDNYGDVYDEFREYLETPSYFRMKASPIAAMASYPDPPQPGLVNSFGQSIPLHDGKPRSAKFEEYSAEDVGLQTMNSRWETFISENTTGPLAEMNASLASRRTILSSLSIHPGPMDLLLPVPKTRDTHYATAFVFLPTKSTSLEVEAAFGTTVRNLSATEDTAFSAQIVVVYAGVDLVRIKTTDSISYLTYHVLAETKLSVPSLSNISPAIPGLRDAFRTWKWMLLNEDDPAADDAPDLILYLLNADFEDISDPGSEKAVVAHLAPLAKVYGFKLLVIEAVHEMSSTHEIDHPYKDYDYLYDRWDELKEELEVEDGKSLRTGVTLSVKDLNLKEVHVPEELKRKLEERIKEQDYVSQDEESIVDRDLDVDLEGYDDSVYSSTVTLSHTRRASFLLLIPE</sequence>
<dbReference type="EMBL" id="JBANRG010000030">
    <property type="protein sequence ID" value="KAK7451678.1"/>
    <property type="molecule type" value="Genomic_DNA"/>
</dbReference>
<protein>
    <submittedName>
        <fullName evidence="1">Uncharacterized protein</fullName>
    </submittedName>
</protein>
<keyword evidence="2" id="KW-1185">Reference proteome</keyword>
<comment type="caution">
    <text evidence="1">The sequence shown here is derived from an EMBL/GenBank/DDBJ whole genome shotgun (WGS) entry which is preliminary data.</text>
</comment>
<evidence type="ECO:0000313" key="1">
    <source>
        <dbReference type="EMBL" id="KAK7451678.1"/>
    </source>
</evidence>
<reference evidence="1 2" key="1">
    <citation type="submission" date="2024-01" db="EMBL/GenBank/DDBJ databases">
        <title>A draft genome for the cacao thread blight pathogen Marasmiellus scandens.</title>
        <authorList>
            <person name="Baruah I.K."/>
            <person name="Leung J."/>
            <person name="Bukari Y."/>
            <person name="Amoako-Attah I."/>
            <person name="Meinhardt L.W."/>
            <person name="Bailey B.A."/>
            <person name="Cohen S.P."/>
        </authorList>
    </citation>
    <scope>NUCLEOTIDE SEQUENCE [LARGE SCALE GENOMIC DNA]</scope>
    <source>
        <strain evidence="1 2">GH-19</strain>
    </source>
</reference>
<organism evidence="1 2">
    <name type="scientific">Marasmiellus scandens</name>
    <dbReference type="NCBI Taxonomy" id="2682957"/>
    <lineage>
        <taxon>Eukaryota</taxon>
        <taxon>Fungi</taxon>
        <taxon>Dikarya</taxon>
        <taxon>Basidiomycota</taxon>
        <taxon>Agaricomycotina</taxon>
        <taxon>Agaricomycetes</taxon>
        <taxon>Agaricomycetidae</taxon>
        <taxon>Agaricales</taxon>
        <taxon>Marasmiineae</taxon>
        <taxon>Omphalotaceae</taxon>
        <taxon>Marasmiellus</taxon>
    </lineage>
</organism>
<gene>
    <name evidence="1" type="ORF">VKT23_012355</name>
</gene>
<evidence type="ECO:0000313" key="2">
    <source>
        <dbReference type="Proteomes" id="UP001498398"/>
    </source>
</evidence>
<proteinExistence type="predicted"/>
<accession>A0ABR1JB95</accession>
<dbReference type="Proteomes" id="UP001498398">
    <property type="component" value="Unassembled WGS sequence"/>
</dbReference>